<feature type="disulfide bond" evidence="2">
    <location>
        <begin position="181"/>
        <end position="191"/>
    </location>
</feature>
<dbReference type="PANTHER" id="PTHR37981">
    <property type="entry name" value="LIPASE 2"/>
    <property type="match status" value="1"/>
</dbReference>
<feature type="disulfide bond" evidence="2">
    <location>
        <begin position="108"/>
        <end position="134"/>
    </location>
</feature>
<dbReference type="GO" id="GO:0004806">
    <property type="term" value="F:triacylglycerol lipase activity"/>
    <property type="evidence" value="ECO:0007669"/>
    <property type="project" value="TreeGrafter"/>
</dbReference>
<evidence type="ECO:0000259" key="3">
    <source>
        <dbReference type="Pfam" id="PF13472"/>
    </source>
</evidence>
<name>A0A3M2LG32_9ACTN</name>
<dbReference type="SUPFAM" id="SSF52266">
    <property type="entry name" value="SGNH hydrolase"/>
    <property type="match status" value="1"/>
</dbReference>
<keyword evidence="4" id="KW-0378">Hydrolase</keyword>
<dbReference type="PANTHER" id="PTHR37981:SF1">
    <property type="entry name" value="SGNH HYDROLASE-TYPE ESTERASE DOMAIN-CONTAINING PROTEIN"/>
    <property type="match status" value="1"/>
</dbReference>
<keyword evidence="5" id="KW-1185">Reference proteome</keyword>
<protein>
    <submittedName>
        <fullName evidence="4">SGNH/GDSL hydrolase family protein</fullName>
    </submittedName>
</protein>
<dbReference type="CDD" id="cd01823">
    <property type="entry name" value="SEST_like"/>
    <property type="match status" value="1"/>
</dbReference>
<evidence type="ECO:0000313" key="4">
    <source>
        <dbReference type="EMBL" id="RMI36471.1"/>
    </source>
</evidence>
<dbReference type="InterPro" id="IPR036514">
    <property type="entry name" value="SGNH_hydro_sf"/>
</dbReference>
<dbReference type="EMBL" id="RFFG01000135">
    <property type="protein sequence ID" value="RMI36471.1"/>
    <property type="molecule type" value="Genomic_DNA"/>
</dbReference>
<feature type="active site" evidence="1">
    <location>
        <position position="323"/>
    </location>
</feature>
<organism evidence="4 5">
    <name type="scientific">Actinomadura harenae</name>
    <dbReference type="NCBI Taxonomy" id="2483351"/>
    <lineage>
        <taxon>Bacteria</taxon>
        <taxon>Bacillati</taxon>
        <taxon>Actinomycetota</taxon>
        <taxon>Actinomycetes</taxon>
        <taxon>Streptosporangiales</taxon>
        <taxon>Thermomonosporaceae</taxon>
        <taxon>Actinomadura</taxon>
    </lineage>
</organism>
<evidence type="ECO:0000313" key="5">
    <source>
        <dbReference type="Proteomes" id="UP000282674"/>
    </source>
</evidence>
<feature type="domain" description="SGNH hydrolase-type esterase" evidence="3">
    <location>
        <begin position="84"/>
        <end position="330"/>
    </location>
</feature>
<reference evidence="4 5" key="1">
    <citation type="submission" date="2018-10" db="EMBL/GenBank/DDBJ databases">
        <title>Isolation from soil.</title>
        <authorList>
            <person name="Hu J."/>
        </authorList>
    </citation>
    <scope>NUCLEOTIDE SEQUENCE [LARGE SCALE GENOMIC DNA]</scope>
    <source>
        <strain evidence="4 5">NEAU-Ht49</strain>
    </source>
</reference>
<gene>
    <name evidence="4" type="ORF">EBO15_38495</name>
</gene>
<keyword evidence="2" id="KW-1015">Disulfide bond</keyword>
<dbReference type="InterPro" id="IPR037460">
    <property type="entry name" value="SEST-like"/>
</dbReference>
<dbReference type="InterPro" id="IPR013830">
    <property type="entry name" value="SGNH_hydro"/>
</dbReference>
<dbReference type="GO" id="GO:0019433">
    <property type="term" value="P:triglyceride catabolic process"/>
    <property type="evidence" value="ECO:0007669"/>
    <property type="project" value="TreeGrafter"/>
</dbReference>
<feature type="active site" description="Nucleophile" evidence="1">
    <location>
        <position position="88"/>
    </location>
</feature>
<comment type="caution">
    <text evidence="4">The sequence shown here is derived from an EMBL/GenBank/DDBJ whole genome shotgun (WGS) entry which is preliminary data.</text>
</comment>
<evidence type="ECO:0000256" key="1">
    <source>
        <dbReference type="PIRSR" id="PIRSR637460-1"/>
    </source>
</evidence>
<dbReference type="Gene3D" id="3.40.50.1110">
    <property type="entry name" value="SGNH hydrolase"/>
    <property type="match status" value="1"/>
</dbReference>
<evidence type="ECO:0000256" key="2">
    <source>
        <dbReference type="PIRSR" id="PIRSR637460-2"/>
    </source>
</evidence>
<dbReference type="Pfam" id="PF13472">
    <property type="entry name" value="Lipase_GDSL_2"/>
    <property type="match status" value="1"/>
</dbReference>
<dbReference type="OrthoDB" id="5503950at2"/>
<sequence length="352" mass="36649">MAGPGTWPARVRARVGDRGLAVALLLVLLAAAIVPLVALPAVRCEVFGAGCRAPLPGVQARAAARDHGEALTPVQIATRGAYAALGDSYSAGVGAEEGLADQNPLSKCDRTSRAYYHTVAKTFSFAGGSSFWACSGATTADIRDGKSGEPSQLSRLSEGTSLVTISVGGNDIGFAKIMAGCVVKLPWSKGCEKQGGDIADRMAALRESLPQLISKVTARAPGARVLVMGYPRPFSEISVTGGDNLTLDDQRWLNGRARDLNELIRQAVAEADQHIVAAHGQGSVEFVDAYNAFSGHEAGSSDPYMNGLSVNLGALAAEPRSYHPTAKGQDALARLFVDQIDKGPGRPLGQPS</sequence>
<proteinExistence type="predicted"/>
<dbReference type="Proteomes" id="UP000282674">
    <property type="component" value="Unassembled WGS sequence"/>
</dbReference>
<dbReference type="AlphaFoldDB" id="A0A3M2LG32"/>
<accession>A0A3M2LG32</accession>